<sequence>MIQVRVALLSDDRDGKDAGPSPGETRVHLRDVTLRLPDLWGTTAAAGGIDAAQSSEHFWPVIGHRVTVTAERTVATATAARRFWRRESSAHPACLLQLGPQAVLIVESLTVKYFTASDEASLATGGIGCTRVRFVGASLQLSPSALPLDLPLLAAVEAHACGILHRQSECGPLRAASARSLSSRSGLPWLAGARFRSS</sequence>
<gene>
    <name evidence="1" type="ORF">FNF31_02188</name>
</gene>
<organism evidence="1 2">
    <name type="scientific">Cafeteria roenbergensis</name>
    <name type="common">Marine flagellate</name>
    <dbReference type="NCBI Taxonomy" id="33653"/>
    <lineage>
        <taxon>Eukaryota</taxon>
        <taxon>Sar</taxon>
        <taxon>Stramenopiles</taxon>
        <taxon>Bigyra</taxon>
        <taxon>Opalozoa</taxon>
        <taxon>Bicosoecida</taxon>
        <taxon>Cafeteriaceae</taxon>
        <taxon>Cafeteria</taxon>
    </lineage>
</organism>
<dbReference type="AlphaFoldDB" id="A0A5A8DHL6"/>
<name>A0A5A8DHL6_CAFRO</name>
<dbReference type="Proteomes" id="UP000325113">
    <property type="component" value="Unassembled WGS sequence"/>
</dbReference>
<dbReference type="EMBL" id="VLTM01000015">
    <property type="protein sequence ID" value="KAA0164866.1"/>
    <property type="molecule type" value="Genomic_DNA"/>
</dbReference>
<protein>
    <submittedName>
        <fullName evidence="1">Uncharacterized protein</fullName>
    </submittedName>
</protein>
<reference evidence="1 2" key="1">
    <citation type="submission" date="2019-07" db="EMBL/GenBank/DDBJ databases">
        <title>Genomes of Cafeteria roenbergensis.</title>
        <authorList>
            <person name="Fischer M.G."/>
            <person name="Hackl T."/>
            <person name="Roman M."/>
        </authorList>
    </citation>
    <scope>NUCLEOTIDE SEQUENCE [LARGE SCALE GENOMIC DNA]</scope>
    <source>
        <strain evidence="1 2">Cflag</strain>
    </source>
</reference>
<proteinExistence type="predicted"/>
<evidence type="ECO:0000313" key="2">
    <source>
        <dbReference type="Proteomes" id="UP000325113"/>
    </source>
</evidence>
<accession>A0A5A8DHL6</accession>
<comment type="caution">
    <text evidence="1">The sequence shown here is derived from an EMBL/GenBank/DDBJ whole genome shotgun (WGS) entry which is preliminary data.</text>
</comment>
<evidence type="ECO:0000313" key="1">
    <source>
        <dbReference type="EMBL" id="KAA0164866.1"/>
    </source>
</evidence>